<evidence type="ECO:0000313" key="4">
    <source>
        <dbReference type="Proteomes" id="UP000006727"/>
    </source>
</evidence>
<feature type="domain" description="VOC" evidence="1">
    <location>
        <begin position="11"/>
        <end position="129"/>
    </location>
</feature>
<dbReference type="SUPFAM" id="SSF54593">
    <property type="entry name" value="Glyoxalase/Bleomycin resistance protein/Dihydroxybiphenyl dioxygenase"/>
    <property type="match status" value="1"/>
</dbReference>
<evidence type="ECO:0000259" key="1">
    <source>
        <dbReference type="PROSITE" id="PS51819"/>
    </source>
</evidence>
<dbReference type="Gramene" id="Pp3c12_12500V3.1">
    <property type="protein sequence ID" value="PAC:32974942.CDS.1"/>
    <property type="gene ID" value="Pp3c12_12500"/>
</dbReference>
<dbReference type="RefSeq" id="XP_024390476.1">
    <property type="nucleotide sequence ID" value="XM_024534708.1"/>
</dbReference>
<dbReference type="InterPro" id="IPR004360">
    <property type="entry name" value="Glyas_Fos-R_dOase_dom"/>
</dbReference>
<proteinExistence type="predicted"/>
<dbReference type="PANTHER" id="PTHR34109">
    <property type="entry name" value="BNAUNNG04460D PROTEIN-RELATED"/>
    <property type="match status" value="1"/>
</dbReference>
<dbReference type="HOGENOM" id="CLU_046006_11_0_1"/>
<dbReference type="Gramene" id="Pp3c12_12500V3.2">
    <property type="protein sequence ID" value="PAC:32974943.CDS.1"/>
    <property type="gene ID" value="Pp3c12_12500"/>
</dbReference>
<organism evidence="2">
    <name type="scientific">Physcomitrium patens</name>
    <name type="common">Spreading-leaved earth moss</name>
    <name type="synonym">Physcomitrella patens</name>
    <dbReference type="NCBI Taxonomy" id="3218"/>
    <lineage>
        <taxon>Eukaryota</taxon>
        <taxon>Viridiplantae</taxon>
        <taxon>Streptophyta</taxon>
        <taxon>Embryophyta</taxon>
        <taxon>Bryophyta</taxon>
        <taxon>Bryophytina</taxon>
        <taxon>Bryopsida</taxon>
        <taxon>Funariidae</taxon>
        <taxon>Funariales</taxon>
        <taxon>Funariaceae</taxon>
        <taxon>Physcomitrium</taxon>
    </lineage>
</organism>
<dbReference type="PROSITE" id="PS51819">
    <property type="entry name" value="VOC"/>
    <property type="match status" value="1"/>
</dbReference>
<dbReference type="InterPro" id="IPR037523">
    <property type="entry name" value="VOC_core"/>
</dbReference>
<gene>
    <name evidence="3" type="primary">LOC112289468</name>
    <name evidence="2" type="ORF">PHYPA_016190</name>
</gene>
<accession>A9TLX8</accession>
<dbReference type="EnsemblPlants" id="Pp3c12_12500V3.2">
    <property type="protein sequence ID" value="PAC:32974943.CDS.1"/>
    <property type="gene ID" value="Pp3c12_12500"/>
</dbReference>
<dbReference type="Proteomes" id="UP000006727">
    <property type="component" value="Chromosome 12"/>
</dbReference>
<dbReference type="Pfam" id="PF00903">
    <property type="entry name" value="Glyoxalase"/>
    <property type="match status" value="1"/>
</dbReference>
<dbReference type="KEGG" id="ppp:112289468"/>
<name>A9TLX8_PHYPA</name>
<dbReference type="EnsemblPlants" id="Pp3c12_12500V3.1">
    <property type="protein sequence ID" value="PAC:32974942.CDS.1"/>
    <property type="gene ID" value="Pp3c12_12500"/>
</dbReference>
<dbReference type="AlphaFoldDB" id="A9TLX8"/>
<dbReference type="Gene3D" id="3.30.720.110">
    <property type="match status" value="1"/>
</dbReference>
<reference evidence="2 4" key="2">
    <citation type="journal article" date="2018" name="Plant J.">
        <title>The Physcomitrella patens chromosome-scale assembly reveals moss genome structure and evolution.</title>
        <authorList>
            <person name="Lang D."/>
            <person name="Ullrich K.K."/>
            <person name="Murat F."/>
            <person name="Fuchs J."/>
            <person name="Jenkins J."/>
            <person name="Haas F.B."/>
            <person name="Piednoel M."/>
            <person name="Gundlach H."/>
            <person name="Van Bel M."/>
            <person name="Meyberg R."/>
            <person name="Vives C."/>
            <person name="Morata J."/>
            <person name="Symeonidi A."/>
            <person name="Hiss M."/>
            <person name="Muchero W."/>
            <person name="Kamisugi Y."/>
            <person name="Saleh O."/>
            <person name="Blanc G."/>
            <person name="Decker E.L."/>
            <person name="van Gessel N."/>
            <person name="Grimwood J."/>
            <person name="Hayes R.D."/>
            <person name="Graham S.W."/>
            <person name="Gunter L.E."/>
            <person name="McDaniel S.F."/>
            <person name="Hoernstein S.N.W."/>
            <person name="Larsson A."/>
            <person name="Li F.W."/>
            <person name="Perroud P.F."/>
            <person name="Phillips J."/>
            <person name="Ranjan P."/>
            <person name="Rokshar D.S."/>
            <person name="Rothfels C.J."/>
            <person name="Schneider L."/>
            <person name="Shu S."/>
            <person name="Stevenson D.W."/>
            <person name="Thummler F."/>
            <person name="Tillich M."/>
            <person name="Villarreal Aguilar J.C."/>
            <person name="Widiez T."/>
            <person name="Wong G.K."/>
            <person name="Wymore A."/>
            <person name="Zhang Y."/>
            <person name="Zimmer A.D."/>
            <person name="Quatrano R.S."/>
            <person name="Mayer K.F.X."/>
            <person name="Goodstein D."/>
            <person name="Casacuberta J.M."/>
            <person name="Vandepoele K."/>
            <person name="Reski R."/>
            <person name="Cuming A.C."/>
            <person name="Tuskan G.A."/>
            <person name="Maumus F."/>
            <person name="Salse J."/>
            <person name="Schmutz J."/>
            <person name="Rensing S.A."/>
        </authorList>
    </citation>
    <scope>NUCLEOTIDE SEQUENCE [LARGE SCALE GENOMIC DNA]</scope>
    <source>
        <strain evidence="3 4">cv. Gransden 2004</strain>
    </source>
</reference>
<sequence length="144" mass="15986">MATKPVEWQMKGHSTVSAYLVSKGAQKVIDFMIEMLNAHQMYKQTNEDGTVKHASLRIGDTVVMVTDANDEHPAQTVWMFVYVQDVDKTYELALSKGAESVEAPVDKPYGDRMGAIKDPAGNTWWIATHMFNPYGCTGDAQVAE</sequence>
<evidence type="ECO:0000313" key="3">
    <source>
        <dbReference type="EnsemblPlants" id="PAC:32974942.CDS.1"/>
    </source>
</evidence>
<reference evidence="3" key="3">
    <citation type="submission" date="2020-12" db="UniProtKB">
        <authorList>
            <consortium name="EnsemblPlants"/>
        </authorList>
    </citation>
    <scope>IDENTIFICATION</scope>
</reference>
<reference evidence="2 4" key="1">
    <citation type="journal article" date="2008" name="Science">
        <title>The Physcomitrella genome reveals evolutionary insights into the conquest of land by plants.</title>
        <authorList>
            <person name="Rensing S."/>
            <person name="Lang D."/>
            <person name="Zimmer A."/>
            <person name="Terry A."/>
            <person name="Salamov A."/>
            <person name="Shapiro H."/>
            <person name="Nishiyama T."/>
            <person name="Perroud P.-F."/>
            <person name="Lindquist E."/>
            <person name="Kamisugi Y."/>
            <person name="Tanahashi T."/>
            <person name="Sakakibara K."/>
            <person name="Fujita T."/>
            <person name="Oishi K."/>
            <person name="Shin-I T."/>
            <person name="Kuroki Y."/>
            <person name="Toyoda A."/>
            <person name="Suzuki Y."/>
            <person name="Hashimoto A."/>
            <person name="Yamaguchi K."/>
            <person name="Sugano A."/>
            <person name="Kohara Y."/>
            <person name="Fujiyama A."/>
            <person name="Anterola A."/>
            <person name="Aoki S."/>
            <person name="Ashton N."/>
            <person name="Barbazuk W.B."/>
            <person name="Barker E."/>
            <person name="Bennetzen J."/>
            <person name="Bezanilla M."/>
            <person name="Blankenship R."/>
            <person name="Cho S.H."/>
            <person name="Dutcher S."/>
            <person name="Estelle M."/>
            <person name="Fawcett J.A."/>
            <person name="Gundlach H."/>
            <person name="Hanada K."/>
            <person name="Heyl A."/>
            <person name="Hicks K.A."/>
            <person name="Hugh J."/>
            <person name="Lohr M."/>
            <person name="Mayer K."/>
            <person name="Melkozernov A."/>
            <person name="Murata T."/>
            <person name="Nelson D."/>
            <person name="Pils B."/>
            <person name="Prigge M."/>
            <person name="Reiss B."/>
            <person name="Renner T."/>
            <person name="Rombauts S."/>
            <person name="Rushton P."/>
            <person name="Sanderfoot A."/>
            <person name="Schween G."/>
            <person name="Shiu S.-H."/>
            <person name="Stueber K."/>
            <person name="Theodoulou F.L."/>
            <person name="Tu H."/>
            <person name="Van de Peer Y."/>
            <person name="Verrier P.J."/>
            <person name="Waters E."/>
            <person name="Wood A."/>
            <person name="Yang L."/>
            <person name="Cove D."/>
            <person name="Cuming A."/>
            <person name="Hasebe M."/>
            <person name="Lucas S."/>
            <person name="Mishler D.B."/>
            <person name="Reski R."/>
            <person name="Grigoriev I."/>
            <person name="Quatrano R.S."/>
            <person name="Boore J.L."/>
        </authorList>
    </citation>
    <scope>NUCLEOTIDE SEQUENCE [LARGE SCALE GENOMIC DNA]</scope>
    <source>
        <strain evidence="3 4">cv. Gransden 2004</strain>
    </source>
</reference>
<dbReference type="EMBL" id="ABEU02000012">
    <property type="protein sequence ID" value="PNR43807.1"/>
    <property type="molecule type" value="Genomic_DNA"/>
</dbReference>
<dbReference type="PANTHER" id="PTHR34109:SF1">
    <property type="entry name" value="VOC DOMAIN-CONTAINING PROTEIN"/>
    <property type="match status" value="1"/>
</dbReference>
<dbReference type="InterPro" id="IPR029068">
    <property type="entry name" value="Glyas_Bleomycin-R_OHBP_Dase"/>
</dbReference>
<dbReference type="CDD" id="cd07246">
    <property type="entry name" value="VOC_like"/>
    <property type="match status" value="1"/>
</dbReference>
<dbReference type="PaxDb" id="3218-PP1S261_55V6.1"/>
<keyword evidence="4" id="KW-1185">Reference proteome</keyword>
<dbReference type="Gene3D" id="3.30.720.120">
    <property type="match status" value="1"/>
</dbReference>
<evidence type="ECO:0000313" key="2">
    <source>
        <dbReference type="EMBL" id="PNR43807.1"/>
    </source>
</evidence>
<dbReference type="GeneID" id="112289468"/>
<protein>
    <recommendedName>
        <fullName evidence="1">VOC domain-containing protein</fullName>
    </recommendedName>
</protein>
<dbReference type="OrthoDB" id="10287452at2759"/>